<evidence type="ECO:0000313" key="2">
    <source>
        <dbReference type="Proteomes" id="UP001595685"/>
    </source>
</evidence>
<organism evidence="1 2">
    <name type="scientific">Aquipuribacter hungaricus</name>
    <dbReference type="NCBI Taxonomy" id="545624"/>
    <lineage>
        <taxon>Bacteria</taxon>
        <taxon>Bacillati</taxon>
        <taxon>Actinomycetota</taxon>
        <taxon>Actinomycetes</taxon>
        <taxon>Micrococcales</taxon>
        <taxon>Intrasporangiaceae</taxon>
        <taxon>Aquipuribacter</taxon>
    </lineage>
</organism>
<gene>
    <name evidence="1" type="primary">ddaH</name>
    <name evidence="1" type="ORF">ACFOLH_12120</name>
</gene>
<dbReference type="EMBL" id="JBHRWW010000007">
    <property type="protein sequence ID" value="MFC3689089.1"/>
    <property type="molecule type" value="Genomic_DNA"/>
</dbReference>
<dbReference type="Proteomes" id="UP001595685">
    <property type="component" value="Unassembled WGS sequence"/>
</dbReference>
<dbReference type="PANTHER" id="PTHR47271">
    <property type="entry name" value="ARGININE DEIMINASE"/>
    <property type="match status" value="1"/>
</dbReference>
<keyword evidence="2" id="KW-1185">Reference proteome</keyword>
<dbReference type="PANTHER" id="PTHR47271:SF2">
    <property type="entry name" value="ARGININE DEIMINASE"/>
    <property type="match status" value="1"/>
</dbReference>
<dbReference type="GO" id="GO:0016403">
    <property type="term" value="F:dimethylargininase activity"/>
    <property type="evidence" value="ECO:0007669"/>
    <property type="project" value="UniProtKB-EC"/>
</dbReference>
<accession>A0ABV7WI77</accession>
<keyword evidence="1" id="KW-0378">Hydrolase</keyword>
<sequence length="281" mass="29736">MPGELLAPDPSPVERVAVRRRFLMCSPVHFAVEYAINAWMTPGVAVDTALAVRQWEGLRDTYRALGHEVLELEPVPGLPDMVFAANGAFVVDGHAVGARFAHPERAGEAPAHAAWLQAAGFGEVKPTADVHEGEGDLTVVGDLVLAGTGFRTQRGAHAEIQERTGRPVVSLDLVDPRFYHLDTALFPLDDTTVAWYPGAFSPGSQAVLRRLFPDGLEATEADALVLGLNSVSDGRHVVLPAAATALAAALDQRGFVVVPVELGELLKGGGGPKCCTSELRG</sequence>
<reference evidence="2" key="1">
    <citation type="journal article" date="2019" name="Int. J. Syst. Evol. Microbiol.">
        <title>The Global Catalogue of Microorganisms (GCM) 10K type strain sequencing project: providing services to taxonomists for standard genome sequencing and annotation.</title>
        <authorList>
            <consortium name="The Broad Institute Genomics Platform"/>
            <consortium name="The Broad Institute Genome Sequencing Center for Infectious Disease"/>
            <person name="Wu L."/>
            <person name="Ma J."/>
        </authorList>
    </citation>
    <scope>NUCLEOTIDE SEQUENCE [LARGE SCALE GENOMIC DNA]</scope>
    <source>
        <strain evidence="2">NCAIM B.02333</strain>
    </source>
</reference>
<dbReference type="RefSeq" id="WP_376983998.1">
    <property type="nucleotide sequence ID" value="NZ_JBBEOI010000063.1"/>
</dbReference>
<evidence type="ECO:0000313" key="1">
    <source>
        <dbReference type="EMBL" id="MFC3689089.1"/>
    </source>
</evidence>
<comment type="caution">
    <text evidence="1">The sequence shown here is derived from an EMBL/GenBank/DDBJ whole genome shotgun (WGS) entry which is preliminary data.</text>
</comment>
<dbReference type="Pfam" id="PF19420">
    <property type="entry name" value="DDAH_eukar"/>
    <property type="match status" value="1"/>
</dbReference>
<dbReference type="EC" id="3.5.3.18" evidence="1"/>
<dbReference type="NCBIfam" id="NF045659">
    <property type="entry name" value="DiMArgaseDdahMtb"/>
    <property type="match status" value="1"/>
</dbReference>
<dbReference type="Gene3D" id="3.75.10.10">
    <property type="entry name" value="L-arginine/glycine Amidinotransferase, Chain A"/>
    <property type="match status" value="1"/>
</dbReference>
<dbReference type="SUPFAM" id="SSF55909">
    <property type="entry name" value="Pentein"/>
    <property type="match status" value="1"/>
</dbReference>
<name>A0ABV7WI77_9MICO</name>
<protein>
    <submittedName>
        <fullName evidence="1">Dimethylargininase</fullName>
        <ecNumber evidence="1">3.5.3.18</ecNumber>
    </submittedName>
</protein>
<proteinExistence type="predicted"/>